<evidence type="ECO:0000313" key="3">
    <source>
        <dbReference type="Proteomes" id="UP000257030"/>
    </source>
</evidence>
<sequence>MTFYIVYAISPGIAESTANPWKYALGRYVLCFSICCVLFWFVFLFMPAVMLDPGIINYKILFTIPVSKSKIFFSKALFIRITVLFSTLLSYILFLGSGYLLAGIFPDLGYQNYDYREVIFYEMS</sequence>
<keyword evidence="1" id="KW-0812">Transmembrane</keyword>
<evidence type="ECO:0000313" key="2">
    <source>
        <dbReference type="EMBL" id="REC77496.1"/>
    </source>
</evidence>
<dbReference type="RefSeq" id="WP_116012104.1">
    <property type="nucleotide sequence ID" value="NZ_QNUH01000008.1"/>
</dbReference>
<protein>
    <submittedName>
        <fullName evidence="2">Uncharacterized protein</fullName>
    </submittedName>
</protein>
<dbReference type="Proteomes" id="UP000257030">
    <property type="component" value="Unassembled WGS sequence"/>
</dbReference>
<proteinExistence type="predicted"/>
<keyword evidence="1" id="KW-0472">Membrane</keyword>
<evidence type="ECO:0000256" key="1">
    <source>
        <dbReference type="SAM" id="Phobius"/>
    </source>
</evidence>
<reference evidence="2 3" key="1">
    <citation type="journal article" date="2010" name="Syst. Appl. Microbiol.">
        <title>Four new species of Chryseobacterium from the rhizosphere of coastal sand dune plants, Chryseobacterium elymi sp. nov., Chryseobacterium hagamense sp. nov., Chryseobacterium lathyri sp. nov. and Chryseobacterium rhizosphaerae sp. nov.</title>
        <authorList>
            <person name="Cho S.H."/>
            <person name="Lee K.S."/>
            <person name="Shin D.S."/>
            <person name="Han J.H."/>
            <person name="Park K.S."/>
            <person name="Lee C.H."/>
            <person name="Park K.H."/>
            <person name="Kim S.B."/>
        </authorList>
    </citation>
    <scope>NUCLEOTIDE SEQUENCE [LARGE SCALE GENOMIC DNA]</scope>
    <source>
        <strain evidence="2 3">KCTC 22547</strain>
    </source>
</reference>
<feature type="transmembrane region" description="Helical" evidence="1">
    <location>
        <begin position="77"/>
        <end position="105"/>
    </location>
</feature>
<feature type="transmembrane region" description="Helical" evidence="1">
    <location>
        <begin position="25"/>
        <end position="51"/>
    </location>
</feature>
<keyword evidence="3" id="KW-1185">Reference proteome</keyword>
<comment type="caution">
    <text evidence="2">The sequence shown here is derived from an EMBL/GenBank/DDBJ whole genome shotgun (WGS) entry which is preliminary data.</text>
</comment>
<organism evidence="2 3">
    <name type="scientific">Chryseobacterium elymi</name>
    <dbReference type="NCBI Taxonomy" id="395936"/>
    <lineage>
        <taxon>Bacteria</taxon>
        <taxon>Pseudomonadati</taxon>
        <taxon>Bacteroidota</taxon>
        <taxon>Flavobacteriia</taxon>
        <taxon>Flavobacteriales</taxon>
        <taxon>Weeksellaceae</taxon>
        <taxon>Chryseobacterium group</taxon>
        <taxon>Chryseobacterium</taxon>
    </lineage>
</organism>
<gene>
    <name evidence="2" type="ORF">DRF60_10930</name>
</gene>
<dbReference type="AlphaFoldDB" id="A0A3D9DHU6"/>
<dbReference type="OrthoDB" id="1066567at2"/>
<name>A0A3D9DHU6_9FLAO</name>
<dbReference type="EMBL" id="QNUH01000008">
    <property type="protein sequence ID" value="REC77496.1"/>
    <property type="molecule type" value="Genomic_DNA"/>
</dbReference>
<accession>A0A3D9DHU6</accession>
<keyword evidence="1" id="KW-1133">Transmembrane helix</keyword>